<feature type="transmembrane region" description="Helical" evidence="1">
    <location>
        <begin position="101"/>
        <end position="122"/>
    </location>
</feature>
<evidence type="ECO:0000256" key="1">
    <source>
        <dbReference type="SAM" id="Phobius"/>
    </source>
</evidence>
<keyword evidence="1" id="KW-1133">Transmembrane helix</keyword>
<dbReference type="RefSeq" id="WP_033495915.1">
    <property type="nucleotide sequence ID" value="NZ_JGZI01000002.1"/>
</dbReference>
<reference evidence="2 3" key="1">
    <citation type="submission" date="2014-03" db="EMBL/GenBank/DDBJ databases">
        <title>Genomics of Bifidobacteria.</title>
        <authorList>
            <person name="Ventura M."/>
            <person name="Milani C."/>
            <person name="Lugli G.A."/>
        </authorList>
    </citation>
    <scope>NUCLEOTIDE SEQUENCE [LARGE SCALE GENOMIC DNA]</scope>
    <source>
        <strain evidence="2 3">LMG 21775</strain>
    </source>
</reference>
<dbReference type="Proteomes" id="UP000029050">
    <property type="component" value="Unassembled WGS sequence"/>
</dbReference>
<dbReference type="OrthoDB" id="9814991at2"/>
<dbReference type="Pfam" id="PF04854">
    <property type="entry name" value="DUF624"/>
    <property type="match status" value="1"/>
</dbReference>
<keyword evidence="1" id="KW-0472">Membrane</keyword>
<organism evidence="2 3">
    <name type="scientific">Bifidobacterium psychraerophilum</name>
    <dbReference type="NCBI Taxonomy" id="218140"/>
    <lineage>
        <taxon>Bacteria</taxon>
        <taxon>Bacillati</taxon>
        <taxon>Actinomycetota</taxon>
        <taxon>Actinomycetes</taxon>
        <taxon>Bifidobacteriales</taxon>
        <taxon>Bifidobacteriaceae</taxon>
        <taxon>Bifidobacterium</taxon>
    </lineage>
</organism>
<evidence type="ECO:0000313" key="3">
    <source>
        <dbReference type="Proteomes" id="UP000029050"/>
    </source>
</evidence>
<dbReference type="STRING" id="218140.BPSY_0220"/>
<evidence type="ECO:0000313" key="2">
    <source>
        <dbReference type="EMBL" id="KFI84343.1"/>
    </source>
</evidence>
<dbReference type="GeneID" id="98299461"/>
<evidence type="ECO:0008006" key="4">
    <source>
        <dbReference type="Google" id="ProtNLM"/>
    </source>
</evidence>
<feature type="transmembrane region" description="Helical" evidence="1">
    <location>
        <begin position="143"/>
        <end position="168"/>
    </location>
</feature>
<protein>
    <recommendedName>
        <fullName evidence="4">Integral membrane protein</fullName>
    </recommendedName>
</protein>
<feature type="transmembrane region" description="Helical" evidence="1">
    <location>
        <begin position="70"/>
        <end position="95"/>
    </location>
</feature>
<keyword evidence="3" id="KW-1185">Reference proteome</keyword>
<keyword evidence="1" id="KW-0812">Transmembrane</keyword>
<comment type="caution">
    <text evidence="2">The sequence shown here is derived from an EMBL/GenBank/DDBJ whole genome shotgun (WGS) entry which is preliminary data.</text>
</comment>
<dbReference type="EMBL" id="JGZI01000002">
    <property type="protein sequence ID" value="KFI84343.1"/>
    <property type="molecule type" value="Genomic_DNA"/>
</dbReference>
<feature type="transmembrane region" description="Helical" evidence="1">
    <location>
        <begin position="174"/>
        <end position="196"/>
    </location>
</feature>
<dbReference type="eggNOG" id="COG5578">
    <property type="taxonomic scope" value="Bacteria"/>
</dbReference>
<gene>
    <name evidence="2" type="ORF">BPSY_0220</name>
</gene>
<feature type="transmembrane region" description="Helical" evidence="1">
    <location>
        <begin position="20"/>
        <end position="39"/>
    </location>
</feature>
<name>A0A087CM43_9BIFI</name>
<proteinExistence type="predicted"/>
<dbReference type="AlphaFoldDB" id="A0A087CM43"/>
<accession>A0A087CM43</accession>
<dbReference type="InterPro" id="IPR006938">
    <property type="entry name" value="DUF624"/>
</dbReference>
<sequence>MRFNIDGPVWQFITQCTRFLILNVLFVITIIPIVTIGPARTALYSTVFAYTDNEGIDLGREYLKRFKDEFLRSIASSLIFVALAAAIAFAIIFWYSSDTTLSNITLPVLIVATVVVVMTFEYHFPLQARYDNTFAGTWKNSLMLPWAVFTKTLALLAIDMAGIALFVFTGYLRVAFLLLGFAWLAYTKSLIYLKIFDQVSTDPHKKREAPDYTLPTASL</sequence>